<feature type="transmembrane region" description="Helical" evidence="6">
    <location>
        <begin position="100"/>
        <end position="121"/>
    </location>
</feature>
<keyword evidence="3 6" id="KW-0812">Transmembrane</keyword>
<dbReference type="GO" id="GO:0005886">
    <property type="term" value="C:plasma membrane"/>
    <property type="evidence" value="ECO:0007669"/>
    <property type="project" value="UniProtKB-SubCell"/>
</dbReference>
<evidence type="ECO:0000256" key="1">
    <source>
        <dbReference type="ARBA" id="ARBA00004651"/>
    </source>
</evidence>
<keyword evidence="2" id="KW-0813">Transport</keyword>
<keyword evidence="9" id="KW-1185">Reference proteome</keyword>
<evidence type="ECO:0000256" key="2">
    <source>
        <dbReference type="ARBA" id="ARBA00022448"/>
    </source>
</evidence>
<feature type="transmembrane region" description="Helical" evidence="6">
    <location>
        <begin position="75"/>
        <end position="94"/>
    </location>
</feature>
<dbReference type="Pfam" id="PF07690">
    <property type="entry name" value="MFS_1"/>
    <property type="match status" value="2"/>
</dbReference>
<feature type="domain" description="Major facilitator superfamily (MFS) profile" evidence="7">
    <location>
        <begin position="9"/>
        <end position="430"/>
    </location>
</feature>
<dbReference type="KEGG" id="tum:CBW65_04245"/>
<dbReference type="InterPro" id="IPR036259">
    <property type="entry name" value="MFS_trans_sf"/>
</dbReference>
<dbReference type="RefSeq" id="WP_087455752.1">
    <property type="nucleotide sequence ID" value="NZ_CP021434.1"/>
</dbReference>
<proteinExistence type="predicted"/>
<sequence length="436" mass="47014">MSEGKVRLLIAAILTGTFLVPVNSTMITVGLNTIAHSFGETLAQTSWIITIYLIVMAATQPVAGKLGDIFGYKRMFLTGLALSLVGSIACVFAFNLPTMILFRSLQALGGALAVPSGTALIRHAVPKEQMASVFGLFGLLMGLGAAVGPLVGSFLIEAWGWQGIFWINLPFLLLSFLAALVVMPVTPTRKTPVDLLGSLYLAAGLSMIVLFITHPETLHWWSGLLLLACVALFFLREKKYPYPLIEFGLFRSRSYTSANLCVLTSNFIMYGTILVLPILMQQREMDLRMIGTLLFVYSIAMSFSSWLGGRLSKKLGHSKTIGIAFGVQLLSVFLYLGFSQDVSVWYTAFALLIGGLGSGAGLPSMQASNLESVAREKTGVASGVFSTFRYMGSMVASALTSILVGSLFYVMIGVALVGVLLALRMKQQEIKEGLPI</sequence>
<feature type="transmembrane region" description="Helical" evidence="6">
    <location>
        <begin position="163"/>
        <end position="183"/>
    </location>
</feature>
<dbReference type="AlphaFoldDB" id="A0A1Y0IIN5"/>
<dbReference type="InterPro" id="IPR020846">
    <property type="entry name" value="MFS_dom"/>
</dbReference>
<feature type="transmembrane region" description="Helical" evidence="6">
    <location>
        <begin position="47"/>
        <end position="63"/>
    </location>
</feature>
<dbReference type="Gene3D" id="1.20.1250.20">
    <property type="entry name" value="MFS general substrate transporter like domains"/>
    <property type="match status" value="1"/>
</dbReference>
<accession>A0A1Y0IIN5</accession>
<feature type="transmembrane region" description="Helical" evidence="6">
    <location>
        <begin position="320"/>
        <end position="338"/>
    </location>
</feature>
<feature type="transmembrane region" description="Helical" evidence="6">
    <location>
        <begin position="402"/>
        <end position="423"/>
    </location>
</feature>
<evidence type="ECO:0000256" key="4">
    <source>
        <dbReference type="ARBA" id="ARBA00022989"/>
    </source>
</evidence>
<keyword evidence="4 6" id="KW-1133">Transmembrane helix</keyword>
<evidence type="ECO:0000313" key="9">
    <source>
        <dbReference type="Proteomes" id="UP000195437"/>
    </source>
</evidence>
<evidence type="ECO:0000256" key="6">
    <source>
        <dbReference type="SAM" id="Phobius"/>
    </source>
</evidence>
<dbReference type="PROSITE" id="PS50850">
    <property type="entry name" value="MFS"/>
    <property type="match status" value="1"/>
</dbReference>
<evidence type="ECO:0000313" key="8">
    <source>
        <dbReference type="EMBL" id="ARU60362.1"/>
    </source>
</evidence>
<dbReference type="PANTHER" id="PTHR42718:SF9">
    <property type="entry name" value="MAJOR FACILITATOR SUPERFAMILY MULTIDRUG TRANSPORTER MFSC"/>
    <property type="match status" value="1"/>
</dbReference>
<protein>
    <recommendedName>
        <fullName evidence="7">Major facilitator superfamily (MFS) profile domain-containing protein</fullName>
    </recommendedName>
</protein>
<dbReference type="GO" id="GO:0022857">
    <property type="term" value="F:transmembrane transporter activity"/>
    <property type="evidence" value="ECO:0007669"/>
    <property type="project" value="InterPro"/>
</dbReference>
<dbReference type="PANTHER" id="PTHR42718">
    <property type="entry name" value="MAJOR FACILITATOR SUPERFAMILY MULTIDRUG TRANSPORTER MFSC"/>
    <property type="match status" value="1"/>
</dbReference>
<dbReference type="Proteomes" id="UP000195437">
    <property type="component" value="Chromosome"/>
</dbReference>
<evidence type="ECO:0000256" key="3">
    <source>
        <dbReference type="ARBA" id="ARBA00022692"/>
    </source>
</evidence>
<feature type="transmembrane region" description="Helical" evidence="6">
    <location>
        <begin position="290"/>
        <end position="308"/>
    </location>
</feature>
<name>A0A1Y0IIN5_9BACL</name>
<gene>
    <name evidence="8" type="ORF">CBW65_04245</name>
</gene>
<evidence type="ECO:0000259" key="7">
    <source>
        <dbReference type="PROSITE" id="PS50850"/>
    </source>
</evidence>
<dbReference type="InterPro" id="IPR011701">
    <property type="entry name" value="MFS"/>
</dbReference>
<dbReference type="OrthoDB" id="146256at2"/>
<comment type="subcellular location">
    <subcellularLocation>
        <location evidence="1">Cell membrane</location>
        <topology evidence="1">Multi-pass membrane protein</topology>
    </subcellularLocation>
</comment>
<feature type="transmembrane region" description="Helical" evidence="6">
    <location>
        <begin position="218"/>
        <end position="235"/>
    </location>
</feature>
<reference evidence="9" key="1">
    <citation type="submission" date="2017-05" db="EMBL/GenBank/DDBJ databases">
        <authorList>
            <person name="Sung H."/>
        </authorList>
    </citation>
    <scope>NUCLEOTIDE SEQUENCE [LARGE SCALE GENOMIC DNA]</scope>
    <source>
        <strain evidence="9">AR23208</strain>
    </source>
</reference>
<organism evidence="8 9">
    <name type="scientific">Tumebacillus avium</name>
    <dbReference type="NCBI Taxonomy" id="1903704"/>
    <lineage>
        <taxon>Bacteria</taxon>
        <taxon>Bacillati</taxon>
        <taxon>Bacillota</taxon>
        <taxon>Bacilli</taxon>
        <taxon>Bacillales</taxon>
        <taxon>Alicyclobacillaceae</taxon>
        <taxon>Tumebacillus</taxon>
    </lineage>
</organism>
<keyword evidence="5 6" id="KW-0472">Membrane</keyword>
<dbReference type="EMBL" id="CP021434">
    <property type="protein sequence ID" value="ARU60362.1"/>
    <property type="molecule type" value="Genomic_DNA"/>
</dbReference>
<feature type="transmembrane region" description="Helical" evidence="6">
    <location>
        <begin position="256"/>
        <end position="278"/>
    </location>
</feature>
<dbReference type="PRINTS" id="PR01036">
    <property type="entry name" value="TCRTETB"/>
</dbReference>
<dbReference type="CDD" id="cd17321">
    <property type="entry name" value="MFS_MMR_MDR_like"/>
    <property type="match status" value="1"/>
</dbReference>
<dbReference type="Gene3D" id="1.20.1720.10">
    <property type="entry name" value="Multidrug resistance protein D"/>
    <property type="match status" value="1"/>
</dbReference>
<evidence type="ECO:0000256" key="5">
    <source>
        <dbReference type="ARBA" id="ARBA00023136"/>
    </source>
</evidence>
<feature type="transmembrane region" description="Helical" evidence="6">
    <location>
        <begin position="195"/>
        <end position="212"/>
    </location>
</feature>
<dbReference type="SUPFAM" id="SSF103473">
    <property type="entry name" value="MFS general substrate transporter"/>
    <property type="match status" value="1"/>
</dbReference>
<feature type="transmembrane region" description="Helical" evidence="6">
    <location>
        <begin position="133"/>
        <end position="151"/>
    </location>
</feature>